<evidence type="ECO:0000256" key="1">
    <source>
        <dbReference type="ARBA" id="ARBA00001936"/>
    </source>
</evidence>
<dbReference type="PANTHER" id="PTHR12992">
    <property type="entry name" value="NUDIX HYDROLASE"/>
    <property type="match status" value="1"/>
</dbReference>
<sequence>MNAQTPAAGDFSGWGDWLQQQLAGAERQTLGDLSRQNAGRAAAVLVPVVPYPQGTRIILTERAAHLRHHAGQISFPGGRTDPHDLNPAATALREAREEIGLSPENVTVVGELGHYHTITGFTVTPVVGLVQPGMTLKPEPGEVATILELPWSTLLDPARYELRWVERRGLRGKSLFVECGEITVWGATAGMLLMLARALGMPGQPRDVTTG</sequence>
<evidence type="ECO:0000256" key="6">
    <source>
        <dbReference type="ARBA" id="ARBA00023211"/>
    </source>
</evidence>
<dbReference type="Pfam" id="PF00293">
    <property type="entry name" value="NUDIX"/>
    <property type="match status" value="1"/>
</dbReference>
<dbReference type="RefSeq" id="WP_184103271.1">
    <property type="nucleotide sequence ID" value="NZ_JACHHN010000012.1"/>
</dbReference>
<evidence type="ECO:0000256" key="2">
    <source>
        <dbReference type="ARBA" id="ARBA00001946"/>
    </source>
</evidence>
<dbReference type="NCBIfam" id="NF007980">
    <property type="entry name" value="PRK10707.1"/>
    <property type="match status" value="1"/>
</dbReference>
<evidence type="ECO:0000256" key="5">
    <source>
        <dbReference type="ARBA" id="ARBA00022842"/>
    </source>
</evidence>
<evidence type="ECO:0000313" key="8">
    <source>
        <dbReference type="EMBL" id="MBB5193553.1"/>
    </source>
</evidence>
<dbReference type="CDD" id="cd03426">
    <property type="entry name" value="NUDIX_CoAse_Nudt7"/>
    <property type="match status" value="1"/>
</dbReference>
<evidence type="ECO:0000259" key="7">
    <source>
        <dbReference type="PROSITE" id="PS51462"/>
    </source>
</evidence>
<dbReference type="PROSITE" id="PS51462">
    <property type="entry name" value="NUDIX"/>
    <property type="match status" value="1"/>
</dbReference>
<organism evidence="8 9">
    <name type="scientific">Silvimonas terrae</name>
    <dbReference type="NCBI Taxonomy" id="300266"/>
    <lineage>
        <taxon>Bacteria</taxon>
        <taxon>Pseudomonadati</taxon>
        <taxon>Pseudomonadota</taxon>
        <taxon>Betaproteobacteria</taxon>
        <taxon>Neisseriales</taxon>
        <taxon>Chitinibacteraceae</taxon>
        <taxon>Silvimonas</taxon>
    </lineage>
</organism>
<keyword evidence="4" id="KW-0378">Hydrolase</keyword>
<protein>
    <submittedName>
        <fullName evidence="8">8-oxo-dGTP pyrophosphatase MutT (NUDIX family)</fullName>
    </submittedName>
</protein>
<dbReference type="InterPro" id="IPR045121">
    <property type="entry name" value="CoAse"/>
</dbReference>
<dbReference type="SUPFAM" id="SSF55811">
    <property type="entry name" value="Nudix"/>
    <property type="match status" value="1"/>
</dbReference>
<evidence type="ECO:0000313" key="9">
    <source>
        <dbReference type="Proteomes" id="UP000543030"/>
    </source>
</evidence>
<dbReference type="EMBL" id="JACHHN010000012">
    <property type="protein sequence ID" value="MBB5193553.1"/>
    <property type="molecule type" value="Genomic_DNA"/>
</dbReference>
<name>A0A840RN09_9NEIS</name>
<keyword evidence="6" id="KW-0464">Manganese</keyword>
<keyword evidence="3" id="KW-0479">Metal-binding</keyword>
<dbReference type="Gene3D" id="3.90.79.10">
    <property type="entry name" value="Nucleoside Triphosphate Pyrophosphohydrolase"/>
    <property type="match status" value="1"/>
</dbReference>
<dbReference type="GO" id="GO:0010945">
    <property type="term" value="F:coenzyme A diphosphatase activity"/>
    <property type="evidence" value="ECO:0007669"/>
    <property type="project" value="InterPro"/>
</dbReference>
<dbReference type="PANTHER" id="PTHR12992:SF11">
    <property type="entry name" value="MITOCHONDRIAL COENZYME A DIPHOSPHATASE NUDT8"/>
    <property type="match status" value="1"/>
</dbReference>
<comment type="cofactor">
    <cofactor evidence="1">
        <name>Mn(2+)</name>
        <dbReference type="ChEBI" id="CHEBI:29035"/>
    </cofactor>
</comment>
<feature type="domain" description="Nudix hydrolase" evidence="7">
    <location>
        <begin position="38"/>
        <end position="171"/>
    </location>
</feature>
<dbReference type="InterPro" id="IPR000086">
    <property type="entry name" value="NUDIX_hydrolase_dom"/>
</dbReference>
<reference evidence="8 9" key="1">
    <citation type="submission" date="2020-08" db="EMBL/GenBank/DDBJ databases">
        <title>Genomic Encyclopedia of Type Strains, Phase IV (KMG-IV): sequencing the most valuable type-strain genomes for metagenomic binning, comparative biology and taxonomic classification.</title>
        <authorList>
            <person name="Goeker M."/>
        </authorList>
    </citation>
    <scope>NUCLEOTIDE SEQUENCE [LARGE SCALE GENOMIC DNA]</scope>
    <source>
        <strain evidence="8 9">DSM 18233</strain>
    </source>
</reference>
<evidence type="ECO:0000256" key="3">
    <source>
        <dbReference type="ARBA" id="ARBA00022723"/>
    </source>
</evidence>
<dbReference type="Proteomes" id="UP000543030">
    <property type="component" value="Unassembled WGS sequence"/>
</dbReference>
<gene>
    <name evidence="8" type="ORF">HNQ50_004311</name>
</gene>
<accession>A0A840RN09</accession>
<proteinExistence type="predicted"/>
<comment type="caution">
    <text evidence="8">The sequence shown here is derived from an EMBL/GenBank/DDBJ whole genome shotgun (WGS) entry which is preliminary data.</text>
</comment>
<dbReference type="InterPro" id="IPR015797">
    <property type="entry name" value="NUDIX_hydrolase-like_dom_sf"/>
</dbReference>
<keyword evidence="9" id="KW-1185">Reference proteome</keyword>
<keyword evidence="5" id="KW-0460">Magnesium</keyword>
<comment type="cofactor">
    <cofactor evidence="2">
        <name>Mg(2+)</name>
        <dbReference type="ChEBI" id="CHEBI:18420"/>
    </cofactor>
</comment>
<evidence type="ECO:0000256" key="4">
    <source>
        <dbReference type="ARBA" id="ARBA00022801"/>
    </source>
</evidence>
<dbReference type="AlphaFoldDB" id="A0A840RN09"/>
<dbReference type="GO" id="GO:0046872">
    <property type="term" value="F:metal ion binding"/>
    <property type="evidence" value="ECO:0007669"/>
    <property type="project" value="UniProtKB-KW"/>
</dbReference>